<sequence length="144" mass="15875">MKQCEASLAIEAAARAALRDAIFLCDRSPAVTPIRDTAVRLGIGIDETEEDYAVLADKMLRLMVEVSEEKERRSRGYFPEPRPYLSMALSERTTEDQIPSAMPKAFDASRNTALPQIPDEAAPVPPENADLPSDNDMTSQTSTF</sequence>
<gene>
    <name evidence="2" type="ORF">FPZ52_06455</name>
</gene>
<evidence type="ECO:0000313" key="2">
    <source>
        <dbReference type="EMBL" id="QDY69304.1"/>
    </source>
</evidence>
<evidence type="ECO:0000256" key="1">
    <source>
        <dbReference type="SAM" id="MobiDB-lite"/>
    </source>
</evidence>
<proteinExistence type="predicted"/>
<evidence type="ECO:0000313" key="3">
    <source>
        <dbReference type="Proteomes" id="UP000318483"/>
    </source>
</evidence>
<protein>
    <submittedName>
        <fullName evidence="2">Uncharacterized protein</fullName>
    </submittedName>
</protein>
<organism evidence="2 3">
    <name type="scientific">Qingshengfaniella alkalisoli</name>
    <dbReference type="NCBI Taxonomy" id="2599296"/>
    <lineage>
        <taxon>Bacteria</taxon>
        <taxon>Pseudomonadati</taxon>
        <taxon>Pseudomonadota</taxon>
        <taxon>Alphaproteobacteria</taxon>
        <taxon>Rhodobacterales</taxon>
        <taxon>Paracoccaceae</taxon>
        <taxon>Qingshengfaniella</taxon>
    </lineage>
</organism>
<accession>A0A5B8IUH3</accession>
<name>A0A5B8IUH3_9RHOB</name>
<dbReference type="Proteomes" id="UP000318483">
    <property type="component" value="Chromosome"/>
</dbReference>
<dbReference type="OrthoDB" id="7222937at2"/>
<keyword evidence="3" id="KW-1185">Reference proteome</keyword>
<feature type="region of interest" description="Disordered" evidence="1">
    <location>
        <begin position="91"/>
        <end position="144"/>
    </location>
</feature>
<dbReference type="EMBL" id="CP042261">
    <property type="protein sequence ID" value="QDY69304.1"/>
    <property type="molecule type" value="Genomic_DNA"/>
</dbReference>
<dbReference type="AlphaFoldDB" id="A0A5B8IUH3"/>
<dbReference type="RefSeq" id="WP_146364683.1">
    <property type="nucleotide sequence ID" value="NZ_CP042261.1"/>
</dbReference>
<reference evidence="2 3" key="1">
    <citation type="submission" date="2019-07" db="EMBL/GenBank/DDBJ databases">
        <title>Litoreibacter alkalisoli sp. nov., isolated from saline-alkaline soil.</title>
        <authorList>
            <person name="Wang S."/>
            <person name="Xu L."/>
            <person name="Xing Y.-T."/>
            <person name="Sun J.-Q."/>
        </authorList>
    </citation>
    <scope>NUCLEOTIDE SEQUENCE [LARGE SCALE GENOMIC DNA]</scope>
    <source>
        <strain evidence="2 3">LN3S51</strain>
    </source>
</reference>
<dbReference type="KEGG" id="lit:FPZ52_06455"/>
<feature type="compositionally biased region" description="Polar residues" evidence="1">
    <location>
        <begin position="135"/>
        <end position="144"/>
    </location>
</feature>